<protein>
    <submittedName>
        <fullName evidence="5">Dolichyl-phosphate beta-D-mannosyltransferase</fullName>
    </submittedName>
</protein>
<dbReference type="GO" id="GO:0004582">
    <property type="term" value="F:dolichyl-phosphate beta-D-mannosyltransferase activity"/>
    <property type="evidence" value="ECO:0007669"/>
    <property type="project" value="InterPro"/>
</dbReference>
<accession>A0A2M6WHS4</accession>
<evidence type="ECO:0000259" key="4">
    <source>
        <dbReference type="Pfam" id="PF00535"/>
    </source>
</evidence>
<keyword evidence="2 5" id="KW-0328">Glycosyltransferase</keyword>
<dbReference type="Gene3D" id="3.90.550.10">
    <property type="entry name" value="Spore Coat Polysaccharide Biosynthesis Protein SpsA, Chain A"/>
    <property type="match status" value="1"/>
</dbReference>
<dbReference type="InterPro" id="IPR029044">
    <property type="entry name" value="Nucleotide-diphossugar_trans"/>
</dbReference>
<dbReference type="PANTHER" id="PTHR43398:SF1">
    <property type="entry name" value="DOLICHOL-PHOSPHATE MANNOSYLTRANSFERASE SUBUNIT 1"/>
    <property type="match status" value="1"/>
</dbReference>
<comment type="similarity">
    <text evidence="1">Belongs to the glycosyltransferase 2 family.</text>
</comment>
<dbReference type="CDD" id="cd06442">
    <property type="entry name" value="DPM1_like"/>
    <property type="match status" value="1"/>
</dbReference>
<dbReference type="AlphaFoldDB" id="A0A2M6WHS4"/>
<dbReference type="SUPFAM" id="SSF53448">
    <property type="entry name" value="Nucleotide-diphospho-sugar transferases"/>
    <property type="match status" value="1"/>
</dbReference>
<dbReference type="EMBL" id="PFBA01000026">
    <property type="protein sequence ID" value="PIT92335.1"/>
    <property type="molecule type" value="Genomic_DNA"/>
</dbReference>
<dbReference type="Proteomes" id="UP000228635">
    <property type="component" value="Unassembled WGS sequence"/>
</dbReference>
<dbReference type="Pfam" id="PF00535">
    <property type="entry name" value="Glycos_transf_2"/>
    <property type="match status" value="1"/>
</dbReference>
<evidence type="ECO:0000256" key="3">
    <source>
        <dbReference type="ARBA" id="ARBA00022679"/>
    </source>
</evidence>
<dbReference type="PANTHER" id="PTHR43398">
    <property type="entry name" value="DOLICHOL-PHOSPHATE MANNOSYLTRANSFERASE SUBUNIT 1"/>
    <property type="match status" value="1"/>
</dbReference>
<gene>
    <name evidence="5" type="ORF">COU08_02905</name>
</gene>
<organism evidence="5 6">
    <name type="scientific">Candidatus Harrisonbacteria bacterium CG10_big_fil_rev_8_21_14_0_10_42_17</name>
    <dbReference type="NCBI Taxonomy" id="1974584"/>
    <lineage>
        <taxon>Bacteria</taxon>
        <taxon>Candidatus Harrisoniibacteriota</taxon>
    </lineage>
</organism>
<dbReference type="FunFam" id="3.90.550.10:FF:000122">
    <property type="entry name" value="Dolichol-phosphate mannosyltransferase subunit 1"/>
    <property type="match status" value="1"/>
</dbReference>
<dbReference type="InterPro" id="IPR039528">
    <property type="entry name" value="DPM1-like"/>
</dbReference>
<feature type="domain" description="Glycosyltransferase 2-like" evidence="4">
    <location>
        <begin position="6"/>
        <end position="171"/>
    </location>
</feature>
<proteinExistence type="inferred from homology"/>
<keyword evidence="3 5" id="KW-0808">Transferase</keyword>
<dbReference type="GO" id="GO:0009247">
    <property type="term" value="P:glycolipid biosynthetic process"/>
    <property type="evidence" value="ECO:0007669"/>
    <property type="project" value="TreeGrafter"/>
</dbReference>
<evidence type="ECO:0000256" key="2">
    <source>
        <dbReference type="ARBA" id="ARBA00022676"/>
    </source>
</evidence>
<comment type="caution">
    <text evidence="5">The sequence shown here is derived from an EMBL/GenBank/DDBJ whole genome shotgun (WGS) entry which is preliminary data.</text>
</comment>
<evidence type="ECO:0000256" key="1">
    <source>
        <dbReference type="ARBA" id="ARBA00006739"/>
    </source>
</evidence>
<evidence type="ECO:0000313" key="5">
    <source>
        <dbReference type="EMBL" id="PIT92335.1"/>
    </source>
</evidence>
<reference evidence="6" key="1">
    <citation type="submission" date="2017-09" db="EMBL/GenBank/DDBJ databases">
        <title>Depth-based differentiation of microbial function through sediment-hosted aquifers and enrichment of novel symbionts in the deep terrestrial subsurface.</title>
        <authorList>
            <person name="Probst A.J."/>
            <person name="Ladd B."/>
            <person name="Jarett J.K."/>
            <person name="Geller-Mcgrath D.E."/>
            <person name="Sieber C.M.K."/>
            <person name="Emerson J.B."/>
            <person name="Anantharaman K."/>
            <person name="Thomas B.C."/>
            <person name="Malmstrom R."/>
            <person name="Stieglmeier M."/>
            <person name="Klingl A."/>
            <person name="Woyke T."/>
            <person name="Ryan C.M."/>
            <person name="Banfield J.F."/>
        </authorList>
    </citation>
    <scope>NUCLEOTIDE SEQUENCE [LARGE SCALE GENOMIC DNA]</scope>
</reference>
<sequence length="235" mass="27001">MKRVALVIPTYNERDNLPRLIRDIFNLAIPQLSVIIADDNSSDGTGDLAEELAREYPVHVLHRAEKLGMGTAYVHAFKHVLAMEPRFDYVMQMDADLSHNPSFIPDFLKKVEQCDVVLGSRYIPGGSIQDWGFLRRMVSRCGNFYARSILHVPYRDLTGGFKCFRREVLESLSLDSLSSLGYNFQIEMTFQAHRKGFHICETPILFTDRAAGKSKFHLGIMIEAFWKVLLLRFRK</sequence>
<dbReference type="InterPro" id="IPR001173">
    <property type="entry name" value="Glyco_trans_2-like"/>
</dbReference>
<name>A0A2M6WHS4_9BACT</name>
<evidence type="ECO:0000313" key="6">
    <source>
        <dbReference type="Proteomes" id="UP000228635"/>
    </source>
</evidence>
<dbReference type="GO" id="GO:0016020">
    <property type="term" value="C:membrane"/>
    <property type="evidence" value="ECO:0007669"/>
    <property type="project" value="GOC"/>
</dbReference>